<dbReference type="OrthoDB" id="704821at2"/>
<evidence type="ECO:0000259" key="2">
    <source>
        <dbReference type="Pfam" id="PF10988"/>
    </source>
</evidence>
<accession>A0A1B9E5H9</accession>
<dbReference type="InterPro" id="IPR021255">
    <property type="entry name" value="DUF2807"/>
</dbReference>
<dbReference type="STRING" id="1763534.GCA_001831475_00666"/>
<dbReference type="Gene3D" id="2.160.20.120">
    <property type="match status" value="1"/>
</dbReference>
<protein>
    <submittedName>
        <fullName evidence="3">Chaperonin</fullName>
    </submittedName>
</protein>
<dbReference type="Pfam" id="PF10988">
    <property type="entry name" value="DUF2807"/>
    <property type="match status" value="1"/>
</dbReference>
<evidence type="ECO:0000256" key="1">
    <source>
        <dbReference type="SAM" id="SignalP"/>
    </source>
</evidence>
<organism evidence="3 4">
    <name type="scientific">Flavobacterium crassostreae</name>
    <dbReference type="NCBI Taxonomy" id="1763534"/>
    <lineage>
        <taxon>Bacteria</taxon>
        <taxon>Pseudomonadati</taxon>
        <taxon>Bacteroidota</taxon>
        <taxon>Flavobacteriia</taxon>
        <taxon>Flavobacteriales</taxon>
        <taxon>Flavobacteriaceae</taxon>
        <taxon>Flavobacterium</taxon>
    </lineage>
</organism>
<dbReference type="AlphaFoldDB" id="A0A1B9E5H9"/>
<dbReference type="RefSeq" id="WP_066332832.1">
    <property type="nucleotide sequence ID" value="NZ_CP017688.1"/>
</dbReference>
<dbReference type="Proteomes" id="UP000093510">
    <property type="component" value="Unassembled WGS sequence"/>
</dbReference>
<name>A0A1B9E5H9_9FLAO</name>
<gene>
    <name evidence="3" type="ORF">LPBF_04130</name>
</gene>
<reference evidence="3 4" key="1">
    <citation type="submission" date="2016-03" db="EMBL/GenBank/DDBJ databases">
        <authorList>
            <person name="Ploux O."/>
        </authorList>
    </citation>
    <scope>NUCLEOTIDE SEQUENCE [LARGE SCALE GENOMIC DNA]</scope>
    <source>
        <strain evidence="3 4">LPB0076</strain>
    </source>
</reference>
<keyword evidence="1" id="KW-0732">Signal</keyword>
<feature type="domain" description="Putative auto-transporter adhesin head GIN" evidence="2">
    <location>
        <begin position="26"/>
        <end position="205"/>
    </location>
</feature>
<proteinExistence type="predicted"/>
<comment type="caution">
    <text evidence="3">The sequence shown here is derived from an EMBL/GenBank/DDBJ whole genome shotgun (WGS) entry which is preliminary data.</text>
</comment>
<dbReference type="EMBL" id="LVEP01000017">
    <property type="protein sequence ID" value="OCB77195.1"/>
    <property type="molecule type" value="Genomic_DNA"/>
</dbReference>
<evidence type="ECO:0000313" key="4">
    <source>
        <dbReference type="Proteomes" id="UP000093510"/>
    </source>
</evidence>
<keyword evidence="4" id="KW-1185">Reference proteome</keyword>
<sequence length="222" mass="23767">MKNLFLFVFALAIQGATAQVDKNLADFSTLKVFDKLQVQLIASTENRITITGEREDEVELIQKNGELKIRMPFPKLLSGDATTITLYYTNLNAIDASEGALVTSNETFKASILDLNVKEGAEISLKLDLDKVRVKAVTGGSIVLTGKASNQVAVLTTGGMLESKDLHTQQTTITISAGGNAAVYATTLVDAKVKAGGTVLIFGKPKQINKETTFGGTIKEKN</sequence>
<feature type="chain" id="PRO_5008625304" evidence="1">
    <location>
        <begin position="19"/>
        <end position="222"/>
    </location>
</feature>
<evidence type="ECO:0000313" key="3">
    <source>
        <dbReference type="EMBL" id="OCB77195.1"/>
    </source>
</evidence>
<feature type="signal peptide" evidence="1">
    <location>
        <begin position="1"/>
        <end position="18"/>
    </location>
</feature>